<dbReference type="PANTHER" id="PTHR36234:SF5">
    <property type="entry name" value="LYSYL ENDOPEPTIDASE"/>
    <property type="match status" value="1"/>
</dbReference>
<dbReference type="Proteomes" id="UP000181790">
    <property type="component" value="Unassembled WGS sequence"/>
</dbReference>
<protein>
    <recommendedName>
        <fullName evidence="2">Dystroglycan-type cadherin-like domain-containing protein</fullName>
    </recommendedName>
</protein>
<dbReference type="InterPro" id="IPR009003">
    <property type="entry name" value="Peptidase_S1_PA"/>
</dbReference>
<evidence type="ECO:0000259" key="2">
    <source>
        <dbReference type="SMART" id="SM00736"/>
    </source>
</evidence>
<dbReference type="GO" id="GO:0016020">
    <property type="term" value="C:membrane"/>
    <property type="evidence" value="ECO:0007669"/>
    <property type="project" value="InterPro"/>
</dbReference>
<dbReference type="PANTHER" id="PTHR36234">
    <property type="entry name" value="LYSYL ENDOPEPTIDASE"/>
    <property type="match status" value="1"/>
</dbReference>
<feature type="domain" description="Dystroglycan-type cadherin-like" evidence="2">
    <location>
        <begin position="555"/>
        <end position="645"/>
    </location>
</feature>
<dbReference type="AlphaFoldDB" id="A0A1S2VAD0"/>
<keyword evidence="1" id="KW-0732">Signal</keyword>
<feature type="signal peptide" evidence="1">
    <location>
        <begin position="1"/>
        <end position="22"/>
    </location>
</feature>
<accession>A0A1S2VAD0</accession>
<dbReference type="EMBL" id="MORL01000048">
    <property type="protein sequence ID" value="OIN55642.1"/>
    <property type="molecule type" value="Genomic_DNA"/>
</dbReference>
<gene>
    <name evidence="3" type="ORF">BLX24_28995</name>
</gene>
<dbReference type="OrthoDB" id="905690at2"/>
<comment type="caution">
    <text evidence="3">The sequence shown here is derived from an EMBL/GenBank/DDBJ whole genome shotgun (WGS) entry which is preliminary data.</text>
</comment>
<dbReference type="RefSeq" id="WP_071506729.1">
    <property type="nucleotide sequence ID" value="NZ_MORL01000048.1"/>
</dbReference>
<dbReference type="SUPFAM" id="SSF50494">
    <property type="entry name" value="Trypsin-like serine proteases"/>
    <property type="match status" value="1"/>
</dbReference>
<dbReference type="SMART" id="SM00736">
    <property type="entry name" value="CADG"/>
    <property type="match status" value="1"/>
</dbReference>
<dbReference type="Gene3D" id="2.60.40.10">
    <property type="entry name" value="Immunoglobulins"/>
    <property type="match status" value="1"/>
</dbReference>
<name>A0A1S2VAD0_9BACT</name>
<evidence type="ECO:0000256" key="1">
    <source>
        <dbReference type="SAM" id="SignalP"/>
    </source>
</evidence>
<dbReference type="GO" id="GO:0005509">
    <property type="term" value="F:calcium ion binding"/>
    <property type="evidence" value="ECO:0007669"/>
    <property type="project" value="InterPro"/>
</dbReference>
<dbReference type="Gene3D" id="2.40.10.10">
    <property type="entry name" value="Trypsin-like serine proteases"/>
    <property type="match status" value="2"/>
</dbReference>
<reference evidence="3 4" key="1">
    <citation type="submission" date="2016-10" db="EMBL/GenBank/DDBJ databases">
        <title>Arsenicibacter rosenii gen. nov., sp. nov., an efficient arsenic-methylating bacterium isolated from an arsenic-contaminated paddy soil.</title>
        <authorList>
            <person name="Huang K."/>
        </authorList>
    </citation>
    <scope>NUCLEOTIDE SEQUENCE [LARGE SCALE GENOMIC DNA]</scope>
    <source>
        <strain evidence="3 4">SM-1</strain>
    </source>
</reference>
<sequence>MRPRQLYLFYLFLLMLSPAAMAQVYTRHLASGNVNDFNKAGASGVTAALPRRTLKAVDTQALLTEDEQRTKLGLPDRMGVDIDVQADFMQIAAVTTEGNLQIARFQFDVPSAQGLSVLFNALTLASGAQLFIYNTDQTVLIGPVTEKQNGTKFWSDLVTGEHVVVELKEPLAVAGQSIVQVGKLIQYYRFVPKFGFNTSSSCEINTACYPAYQNEADGVAMLLTYYSPYTYACTGSMLNATQQNFRSFLLTAFHCFDFSGDGSLQTAERNAAASTQVRFHWESPVCSPTAADNVYLTLTGSTLQAAYASSDFTLLEINQQVPPSENITYLGWDRNNSNYSAVFGIHHPSADIKKISFSNNATSFIGTVMTTGGNYYTSPGATHLNVTWNASPNTLGVTEGGSSGSALFNADRRVVGQLHGGGSFCTSPTSPDQYGRIYTSWTGGGSPATRLSDWLNPAGSTATTTNSVKSQVSGPAAFVSTATFSLNSGSSITSWVVTGGNGVITPTSGAGNVASLTATGTATGATITFYINAGQSYPISFTKNINASAGENFPPIASTIPARTATVGSPFSYTVPAFTDPEGLPITYSAAGLPSGLSFNAATRVINGTPTASGTFVSSITGTDQGNLATSVAFLFTVNCPVTSINASAATVCL</sequence>
<dbReference type="InterPro" id="IPR015919">
    <property type="entry name" value="Cadherin-like_sf"/>
</dbReference>
<dbReference type="SUPFAM" id="SSF49313">
    <property type="entry name" value="Cadherin-like"/>
    <property type="match status" value="1"/>
</dbReference>
<dbReference type="InterPro" id="IPR013783">
    <property type="entry name" value="Ig-like_fold"/>
</dbReference>
<keyword evidence="4" id="KW-1185">Reference proteome</keyword>
<proteinExistence type="predicted"/>
<dbReference type="InterPro" id="IPR006644">
    <property type="entry name" value="Cadg"/>
</dbReference>
<feature type="chain" id="PRO_5010196938" description="Dystroglycan-type cadherin-like domain-containing protein" evidence="1">
    <location>
        <begin position="23"/>
        <end position="654"/>
    </location>
</feature>
<feature type="non-terminal residue" evidence="3">
    <location>
        <position position="654"/>
    </location>
</feature>
<evidence type="ECO:0000313" key="4">
    <source>
        <dbReference type="Proteomes" id="UP000181790"/>
    </source>
</evidence>
<evidence type="ECO:0000313" key="3">
    <source>
        <dbReference type="EMBL" id="OIN55642.1"/>
    </source>
</evidence>
<organism evidence="3 4">
    <name type="scientific">Arsenicibacter rosenii</name>
    <dbReference type="NCBI Taxonomy" id="1750698"/>
    <lineage>
        <taxon>Bacteria</taxon>
        <taxon>Pseudomonadati</taxon>
        <taxon>Bacteroidota</taxon>
        <taxon>Cytophagia</taxon>
        <taxon>Cytophagales</taxon>
        <taxon>Spirosomataceae</taxon>
        <taxon>Arsenicibacter</taxon>
    </lineage>
</organism>
<dbReference type="InterPro" id="IPR043504">
    <property type="entry name" value="Peptidase_S1_PA_chymotrypsin"/>
</dbReference>
<dbReference type="Pfam" id="PF05345">
    <property type="entry name" value="He_PIG"/>
    <property type="match status" value="1"/>
</dbReference>